<reference evidence="1" key="2">
    <citation type="submission" date="2020-09" db="EMBL/GenBank/DDBJ databases">
        <authorList>
            <person name="Sun Q."/>
            <person name="Ohkuma M."/>
        </authorList>
    </citation>
    <scope>NUCLEOTIDE SEQUENCE</scope>
    <source>
        <strain evidence="1">JCM 4369</strain>
    </source>
</reference>
<comment type="caution">
    <text evidence="1">The sequence shown here is derived from an EMBL/GenBank/DDBJ whole genome shotgun (WGS) entry which is preliminary data.</text>
</comment>
<name>A0A918MF23_9ACTN</name>
<accession>A0A918MF23</accession>
<organism evidence="1 2">
    <name type="scientific">Streptomyces filipinensis</name>
    <dbReference type="NCBI Taxonomy" id="66887"/>
    <lineage>
        <taxon>Bacteria</taxon>
        <taxon>Bacillati</taxon>
        <taxon>Actinomycetota</taxon>
        <taxon>Actinomycetes</taxon>
        <taxon>Kitasatosporales</taxon>
        <taxon>Streptomycetaceae</taxon>
        <taxon>Streptomyces</taxon>
    </lineage>
</organism>
<protein>
    <submittedName>
        <fullName evidence="1">Uncharacterized protein</fullName>
    </submittedName>
</protein>
<dbReference type="Proteomes" id="UP000618795">
    <property type="component" value="Unassembled WGS sequence"/>
</dbReference>
<reference evidence="1" key="1">
    <citation type="journal article" date="2014" name="Int. J. Syst. Evol. Microbiol.">
        <title>Complete genome sequence of Corynebacterium casei LMG S-19264T (=DSM 44701T), isolated from a smear-ripened cheese.</title>
        <authorList>
            <consortium name="US DOE Joint Genome Institute (JGI-PGF)"/>
            <person name="Walter F."/>
            <person name="Albersmeier A."/>
            <person name="Kalinowski J."/>
            <person name="Ruckert C."/>
        </authorList>
    </citation>
    <scope>NUCLEOTIDE SEQUENCE</scope>
    <source>
        <strain evidence="1">JCM 4369</strain>
    </source>
</reference>
<evidence type="ECO:0000313" key="1">
    <source>
        <dbReference type="EMBL" id="GGV28482.1"/>
    </source>
</evidence>
<gene>
    <name evidence="1" type="ORF">GCM10010260_81100</name>
</gene>
<proteinExistence type="predicted"/>
<sequence length="158" mass="17599">MQLLCTRAAHPQAARALMNQLLAVFAATSGENYLRPRRPRSRRALASFDRRFRSGEFRPRRRQWMTVPELCGFLKPPTRSCTASSVVRSGGVVPPVPANLPVCIGQRDLVPLGAVTYPDGREMKRNRSCTRRPCSVTRKKIQIEFVAVGRTGKPKAPG</sequence>
<evidence type="ECO:0000313" key="2">
    <source>
        <dbReference type="Proteomes" id="UP000618795"/>
    </source>
</evidence>
<dbReference type="AlphaFoldDB" id="A0A918MF23"/>
<keyword evidence="2" id="KW-1185">Reference proteome</keyword>
<dbReference type="EMBL" id="BMTD01000034">
    <property type="protein sequence ID" value="GGV28482.1"/>
    <property type="molecule type" value="Genomic_DNA"/>
</dbReference>